<sequence>MTKPNKRTSMDVILIWQDHEADFWNGYVQEVDLVAAPYENPRTRVTDTL</sequence>
<protein>
    <submittedName>
        <fullName evidence="1">Uncharacterized protein</fullName>
    </submittedName>
</protein>
<dbReference type="EMBL" id="LAZR01007312">
    <property type="protein sequence ID" value="KKM86079.1"/>
    <property type="molecule type" value="Genomic_DNA"/>
</dbReference>
<organism evidence="1">
    <name type="scientific">marine sediment metagenome</name>
    <dbReference type="NCBI Taxonomy" id="412755"/>
    <lineage>
        <taxon>unclassified sequences</taxon>
        <taxon>metagenomes</taxon>
        <taxon>ecological metagenomes</taxon>
    </lineage>
</organism>
<accession>A0A0F9KUS0</accession>
<reference evidence="1" key="1">
    <citation type="journal article" date="2015" name="Nature">
        <title>Complex archaea that bridge the gap between prokaryotes and eukaryotes.</title>
        <authorList>
            <person name="Spang A."/>
            <person name="Saw J.H."/>
            <person name="Jorgensen S.L."/>
            <person name="Zaremba-Niedzwiedzka K."/>
            <person name="Martijn J."/>
            <person name="Lind A.E."/>
            <person name="van Eijk R."/>
            <person name="Schleper C."/>
            <person name="Guy L."/>
            <person name="Ettema T.J."/>
        </authorList>
    </citation>
    <scope>NUCLEOTIDE SEQUENCE</scope>
</reference>
<evidence type="ECO:0000313" key="1">
    <source>
        <dbReference type="EMBL" id="KKM86079.1"/>
    </source>
</evidence>
<gene>
    <name evidence="1" type="ORF">LCGC14_1282630</name>
</gene>
<dbReference type="AlphaFoldDB" id="A0A0F9KUS0"/>
<name>A0A0F9KUS0_9ZZZZ</name>
<comment type="caution">
    <text evidence="1">The sequence shown here is derived from an EMBL/GenBank/DDBJ whole genome shotgun (WGS) entry which is preliminary data.</text>
</comment>
<proteinExistence type="predicted"/>